<evidence type="ECO:0000256" key="1">
    <source>
        <dbReference type="SAM" id="Phobius"/>
    </source>
</evidence>
<evidence type="ECO:0000313" key="2">
    <source>
        <dbReference type="EMBL" id="TWU13517.1"/>
    </source>
</evidence>
<protein>
    <submittedName>
        <fullName evidence="2">Uncharacterized protein</fullName>
    </submittedName>
</protein>
<reference evidence="2 3" key="1">
    <citation type="submission" date="2019-02" db="EMBL/GenBank/DDBJ databases">
        <title>Deep-cultivation of Planctomycetes and their phenomic and genomic characterization uncovers novel biology.</title>
        <authorList>
            <person name="Wiegand S."/>
            <person name="Jogler M."/>
            <person name="Boedeker C."/>
            <person name="Pinto D."/>
            <person name="Vollmers J."/>
            <person name="Rivas-Marin E."/>
            <person name="Kohn T."/>
            <person name="Peeters S.H."/>
            <person name="Heuer A."/>
            <person name="Rast P."/>
            <person name="Oberbeckmann S."/>
            <person name="Bunk B."/>
            <person name="Jeske O."/>
            <person name="Meyerdierks A."/>
            <person name="Storesund J.E."/>
            <person name="Kallscheuer N."/>
            <person name="Luecker S."/>
            <person name="Lage O.M."/>
            <person name="Pohl T."/>
            <person name="Merkel B.J."/>
            <person name="Hornburger P."/>
            <person name="Mueller R.-W."/>
            <person name="Bruemmer F."/>
            <person name="Labrenz M."/>
            <person name="Spormann A.M."/>
            <person name="Op Den Camp H."/>
            <person name="Overmann J."/>
            <person name="Amann R."/>
            <person name="Jetten M.S.M."/>
            <person name="Mascher T."/>
            <person name="Medema M.H."/>
            <person name="Devos D.P."/>
            <person name="Kaster A.-K."/>
            <person name="Ovreas L."/>
            <person name="Rohde M."/>
            <person name="Galperin M.Y."/>
            <person name="Jogler C."/>
        </authorList>
    </citation>
    <scope>NUCLEOTIDE SEQUENCE [LARGE SCALE GENOMIC DNA]</scope>
    <source>
        <strain evidence="2 3">CA54</strain>
    </source>
</reference>
<feature type="transmembrane region" description="Helical" evidence="1">
    <location>
        <begin position="12"/>
        <end position="34"/>
    </location>
</feature>
<gene>
    <name evidence="2" type="ORF">CA54_23520</name>
</gene>
<proteinExistence type="predicted"/>
<dbReference type="EMBL" id="SJPP01000001">
    <property type="protein sequence ID" value="TWU13517.1"/>
    <property type="molecule type" value="Genomic_DNA"/>
</dbReference>
<dbReference type="AlphaFoldDB" id="A0A5C6BP30"/>
<sequence length="204" mass="22799">MLGKVSPESMFSLGIFLIVVGLVLSFANWWTLLASSRSGQFVSAIPLVPAIALGAGMVIIPQTRSFAWVAVLLDYGTLILIISLPRMCFESWCTSRHNLMITFYSSEQGRQTEIRLYRRQIAVVSVTYNPPVQCNEHGALQVSGGMVAQWEIVGNSYSLVKYDGDRELIIARHGDDYETIELHYPEGIKYDHDRLGDLTLKEIG</sequence>
<keyword evidence="1" id="KW-0472">Membrane</keyword>
<accession>A0A5C6BP30</accession>
<name>A0A5C6BP30_9PLAN</name>
<comment type="caution">
    <text evidence="2">The sequence shown here is derived from an EMBL/GenBank/DDBJ whole genome shotgun (WGS) entry which is preliminary data.</text>
</comment>
<keyword evidence="3" id="KW-1185">Reference proteome</keyword>
<feature type="transmembrane region" description="Helical" evidence="1">
    <location>
        <begin position="66"/>
        <end position="89"/>
    </location>
</feature>
<keyword evidence="1" id="KW-1133">Transmembrane helix</keyword>
<dbReference type="Proteomes" id="UP000320735">
    <property type="component" value="Unassembled WGS sequence"/>
</dbReference>
<keyword evidence="1" id="KW-0812">Transmembrane</keyword>
<organism evidence="2 3">
    <name type="scientific">Symmachiella macrocystis</name>
    <dbReference type="NCBI Taxonomy" id="2527985"/>
    <lineage>
        <taxon>Bacteria</taxon>
        <taxon>Pseudomonadati</taxon>
        <taxon>Planctomycetota</taxon>
        <taxon>Planctomycetia</taxon>
        <taxon>Planctomycetales</taxon>
        <taxon>Planctomycetaceae</taxon>
        <taxon>Symmachiella</taxon>
    </lineage>
</organism>
<feature type="transmembrane region" description="Helical" evidence="1">
    <location>
        <begin position="41"/>
        <end position="60"/>
    </location>
</feature>
<evidence type="ECO:0000313" key="3">
    <source>
        <dbReference type="Proteomes" id="UP000320735"/>
    </source>
</evidence>